<sequence>YKDLVKYFLSHNNKPNDRPKSRYDEFQDIKLESQMSDELQEDFVTQETKITEMTEETERIVKLESEMTEVITQLESEMTEEVAQLEPVPTEETTREITQMAAEHKKTNPERHIHLGLNRSVLYTLRFGEMENKIE</sequence>
<comment type="caution">
    <text evidence="3">The sequence shown here is derived from an EMBL/GenBank/DDBJ whole genome shotgun (WGS) entry which is preliminary data.</text>
</comment>
<keyword evidence="4" id="KW-1185">Reference proteome</keyword>
<evidence type="ECO:0000313" key="3">
    <source>
        <dbReference type="EMBL" id="PKY54089.1"/>
    </source>
</evidence>
<protein>
    <submittedName>
        <fullName evidence="3">Uncharacterized protein</fullName>
    </submittedName>
</protein>
<reference evidence="3 4" key="1">
    <citation type="submission" date="2015-10" db="EMBL/GenBank/DDBJ databases">
        <title>Genome analyses suggest a sexual origin of heterokaryosis in a supposedly ancient asexual fungus.</title>
        <authorList>
            <person name="Ropars J."/>
            <person name="Sedzielewska K."/>
            <person name="Noel J."/>
            <person name="Charron P."/>
            <person name="Farinelli L."/>
            <person name="Marton T."/>
            <person name="Kruger M."/>
            <person name="Pelin A."/>
            <person name="Brachmann A."/>
            <person name="Corradi N."/>
        </authorList>
    </citation>
    <scope>NUCLEOTIDE SEQUENCE [LARGE SCALE GENOMIC DNA]</scope>
    <source>
        <strain evidence="3 4">A4</strain>
    </source>
</reference>
<dbReference type="AlphaFoldDB" id="A0A2I1H5D1"/>
<gene>
    <name evidence="3" type="ORF">RhiirA4_500595</name>
    <name evidence="2" type="ORF">RhiirA4_512865</name>
</gene>
<keyword evidence="1" id="KW-0175">Coiled coil</keyword>
<evidence type="ECO:0000313" key="2">
    <source>
        <dbReference type="EMBL" id="PKY44215.1"/>
    </source>
</evidence>
<evidence type="ECO:0000313" key="4">
    <source>
        <dbReference type="Proteomes" id="UP000234323"/>
    </source>
</evidence>
<feature type="coiled-coil region" evidence="1">
    <location>
        <begin position="36"/>
        <end position="73"/>
    </location>
</feature>
<evidence type="ECO:0000256" key="1">
    <source>
        <dbReference type="SAM" id="Coils"/>
    </source>
</evidence>
<name>A0A2I1H5D1_9GLOM</name>
<dbReference type="Proteomes" id="UP000234323">
    <property type="component" value="Unassembled WGS sequence"/>
</dbReference>
<proteinExistence type="predicted"/>
<dbReference type="EMBL" id="LLXI01000306">
    <property type="protein sequence ID" value="PKY44215.1"/>
    <property type="molecule type" value="Genomic_DNA"/>
</dbReference>
<accession>A0A2I1H5D1</accession>
<feature type="non-terminal residue" evidence="3">
    <location>
        <position position="1"/>
    </location>
</feature>
<dbReference type="EMBL" id="LLXI01001531">
    <property type="protein sequence ID" value="PKY54089.1"/>
    <property type="molecule type" value="Genomic_DNA"/>
</dbReference>
<organism evidence="3 4">
    <name type="scientific">Rhizophagus irregularis</name>
    <dbReference type="NCBI Taxonomy" id="588596"/>
    <lineage>
        <taxon>Eukaryota</taxon>
        <taxon>Fungi</taxon>
        <taxon>Fungi incertae sedis</taxon>
        <taxon>Mucoromycota</taxon>
        <taxon>Glomeromycotina</taxon>
        <taxon>Glomeromycetes</taxon>
        <taxon>Glomerales</taxon>
        <taxon>Glomeraceae</taxon>
        <taxon>Rhizophagus</taxon>
    </lineage>
</organism>